<organism evidence="2 3">
    <name type="scientific">Oryza sativa subsp. japonica</name>
    <name type="common">Rice</name>
    <dbReference type="NCBI Taxonomy" id="39947"/>
    <lineage>
        <taxon>Eukaryota</taxon>
        <taxon>Viridiplantae</taxon>
        <taxon>Streptophyta</taxon>
        <taxon>Embryophyta</taxon>
        <taxon>Tracheophyta</taxon>
        <taxon>Spermatophyta</taxon>
        <taxon>Magnoliopsida</taxon>
        <taxon>Liliopsida</taxon>
        <taxon>Poales</taxon>
        <taxon>Poaceae</taxon>
        <taxon>BOP clade</taxon>
        <taxon>Oryzoideae</taxon>
        <taxon>Oryzeae</taxon>
        <taxon>Oryzinae</taxon>
        <taxon>Oryza</taxon>
        <taxon>Oryza sativa</taxon>
    </lineage>
</organism>
<gene>
    <name evidence="2" type="primary">P0640D01.22</name>
</gene>
<proteinExistence type="predicted"/>
<name>Q69SZ5_ORYSJ</name>
<evidence type="ECO:0000313" key="3">
    <source>
        <dbReference type="Proteomes" id="UP000000763"/>
    </source>
</evidence>
<feature type="compositionally biased region" description="Low complexity" evidence="1">
    <location>
        <begin position="88"/>
        <end position="104"/>
    </location>
</feature>
<feature type="compositionally biased region" description="Low complexity" evidence="1">
    <location>
        <begin position="178"/>
        <end position="195"/>
    </location>
</feature>
<sequence>MAEAVSAGRRGEVSGGGEAVEEASAAADAMRDNQPQPDAVAIPLGRTTRCHPSPVASSPVHAPSPRAASPPLPPLSPPLPLRLPPSSEPSACRPARSLPASARPRPLPQPSPPPPATGLGSSPAGGLASTPPATASVHRTGREREGGREEEKKKCSQNDEDITLSDTHVTSHVPMIIPSQSTSPSPVPPKTTLTPNRSSAFMPTPI</sequence>
<feature type="compositionally biased region" description="Pro residues" evidence="1">
    <location>
        <begin position="68"/>
        <end position="87"/>
    </location>
</feature>
<feature type="region of interest" description="Disordered" evidence="1">
    <location>
        <begin position="1"/>
        <end position="206"/>
    </location>
</feature>
<evidence type="ECO:0000313" key="2">
    <source>
        <dbReference type="EMBL" id="BAD35937.1"/>
    </source>
</evidence>
<dbReference type="EMBL" id="AP004802">
    <property type="protein sequence ID" value="BAD35937.1"/>
    <property type="molecule type" value="Genomic_DNA"/>
</dbReference>
<feature type="compositionally biased region" description="Basic and acidic residues" evidence="1">
    <location>
        <begin position="140"/>
        <end position="157"/>
    </location>
</feature>
<dbReference type="AlphaFoldDB" id="Q69SZ5"/>
<dbReference type="Proteomes" id="UP000000763">
    <property type="component" value="Chromosome 6"/>
</dbReference>
<evidence type="ECO:0000256" key="1">
    <source>
        <dbReference type="SAM" id="MobiDB-lite"/>
    </source>
</evidence>
<protein>
    <submittedName>
        <fullName evidence="2">Uncharacterized protein</fullName>
    </submittedName>
</protein>
<accession>Q69SZ5</accession>
<feature type="compositionally biased region" description="Polar residues" evidence="1">
    <location>
        <begin position="196"/>
        <end position="206"/>
    </location>
</feature>
<reference evidence="3" key="1">
    <citation type="journal article" date="2005" name="Nature">
        <title>The map-based sequence of the rice genome.</title>
        <authorList>
            <consortium name="International rice genome sequencing project (IRGSP)"/>
            <person name="Matsumoto T."/>
            <person name="Wu J."/>
            <person name="Kanamori H."/>
            <person name="Katayose Y."/>
            <person name="Fujisawa M."/>
            <person name="Namiki N."/>
            <person name="Mizuno H."/>
            <person name="Yamamoto K."/>
            <person name="Antonio B.A."/>
            <person name="Baba T."/>
            <person name="Sakata K."/>
            <person name="Nagamura Y."/>
            <person name="Aoki H."/>
            <person name="Arikawa K."/>
            <person name="Arita K."/>
            <person name="Bito T."/>
            <person name="Chiden Y."/>
            <person name="Fujitsuka N."/>
            <person name="Fukunaka R."/>
            <person name="Hamada M."/>
            <person name="Harada C."/>
            <person name="Hayashi A."/>
            <person name="Hijishita S."/>
            <person name="Honda M."/>
            <person name="Hosokawa S."/>
            <person name="Ichikawa Y."/>
            <person name="Idonuma A."/>
            <person name="Iijima M."/>
            <person name="Ikeda M."/>
            <person name="Ikeno M."/>
            <person name="Ito K."/>
            <person name="Ito S."/>
            <person name="Ito T."/>
            <person name="Ito Y."/>
            <person name="Ito Y."/>
            <person name="Iwabuchi A."/>
            <person name="Kamiya K."/>
            <person name="Karasawa W."/>
            <person name="Kurita K."/>
            <person name="Katagiri S."/>
            <person name="Kikuta A."/>
            <person name="Kobayashi H."/>
            <person name="Kobayashi N."/>
            <person name="Machita K."/>
            <person name="Maehara T."/>
            <person name="Masukawa M."/>
            <person name="Mizubayashi T."/>
            <person name="Mukai Y."/>
            <person name="Nagasaki H."/>
            <person name="Nagata Y."/>
            <person name="Naito S."/>
            <person name="Nakashima M."/>
            <person name="Nakama Y."/>
            <person name="Nakamichi Y."/>
            <person name="Nakamura M."/>
            <person name="Meguro A."/>
            <person name="Negishi M."/>
            <person name="Ohta I."/>
            <person name="Ohta T."/>
            <person name="Okamoto M."/>
            <person name="Ono N."/>
            <person name="Saji S."/>
            <person name="Sakaguchi M."/>
            <person name="Sakai K."/>
            <person name="Shibata M."/>
            <person name="Shimokawa T."/>
            <person name="Song J."/>
            <person name="Takazaki Y."/>
            <person name="Terasawa K."/>
            <person name="Tsugane M."/>
            <person name="Tsuji K."/>
            <person name="Ueda S."/>
            <person name="Waki K."/>
            <person name="Yamagata H."/>
            <person name="Yamamoto M."/>
            <person name="Yamamoto S."/>
            <person name="Yamane H."/>
            <person name="Yoshiki S."/>
            <person name="Yoshihara R."/>
            <person name="Yukawa K."/>
            <person name="Zhong H."/>
            <person name="Yano M."/>
            <person name="Yuan Q."/>
            <person name="Ouyang S."/>
            <person name="Liu J."/>
            <person name="Jones K.M."/>
            <person name="Gansberger K."/>
            <person name="Moffat K."/>
            <person name="Hill J."/>
            <person name="Bera J."/>
            <person name="Fadrosh D."/>
            <person name="Jin S."/>
            <person name="Johri S."/>
            <person name="Kim M."/>
            <person name="Overton L."/>
            <person name="Reardon M."/>
            <person name="Tsitrin T."/>
            <person name="Vuong H."/>
            <person name="Weaver B."/>
            <person name="Ciecko A."/>
            <person name="Tallon L."/>
            <person name="Jackson J."/>
            <person name="Pai G."/>
            <person name="Aken S.V."/>
            <person name="Utterback T."/>
            <person name="Reidmuller S."/>
            <person name="Feldblyum T."/>
            <person name="Hsiao J."/>
            <person name="Zismann V."/>
            <person name="Iobst S."/>
            <person name="de Vazeille A.R."/>
            <person name="Buell C.R."/>
            <person name="Ying K."/>
            <person name="Li Y."/>
            <person name="Lu T."/>
            <person name="Huang Y."/>
            <person name="Zhao Q."/>
            <person name="Feng Q."/>
            <person name="Zhang L."/>
            <person name="Zhu J."/>
            <person name="Weng Q."/>
            <person name="Mu J."/>
            <person name="Lu Y."/>
            <person name="Fan D."/>
            <person name="Liu Y."/>
            <person name="Guan J."/>
            <person name="Zhang Y."/>
            <person name="Yu S."/>
            <person name="Liu X."/>
            <person name="Zhang Y."/>
            <person name="Hong G."/>
            <person name="Han B."/>
            <person name="Choisne N."/>
            <person name="Demange N."/>
            <person name="Orjeda G."/>
            <person name="Samain S."/>
            <person name="Cattolico L."/>
            <person name="Pelletier E."/>
            <person name="Couloux A."/>
            <person name="Segurens B."/>
            <person name="Wincker P."/>
            <person name="D'Hont A."/>
            <person name="Scarpelli C."/>
            <person name="Weissenbach J."/>
            <person name="Salanoubat M."/>
            <person name="Quetier F."/>
            <person name="Yu Y."/>
            <person name="Kim H.R."/>
            <person name="Rambo T."/>
            <person name="Currie J."/>
            <person name="Collura K."/>
            <person name="Luo M."/>
            <person name="Yang T."/>
            <person name="Ammiraju J.S.S."/>
            <person name="Engler F."/>
            <person name="Soderlund C."/>
            <person name="Wing R.A."/>
            <person name="Palmer L.E."/>
            <person name="de la Bastide M."/>
            <person name="Spiegel L."/>
            <person name="Nascimento L."/>
            <person name="Zutavern T."/>
            <person name="O'Shaughnessy A."/>
            <person name="Dike S."/>
            <person name="Dedhia N."/>
            <person name="Preston R."/>
            <person name="Balija V."/>
            <person name="McCombie W.R."/>
            <person name="Chow T."/>
            <person name="Chen H."/>
            <person name="Chung M."/>
            <person name="Chen C."/>
            <person name="Shaw J."/>
            <person name="Wu H."/>
            <person name="Hsiao K."/>
            <person name="Chao Y."/>
            <person name="Chu M."/>
            <person name="Cheng C."/>
            <person name="Hour A."/>
            <person name="Lee P."/>
            <person name="Lin S."/>
            <person name="Lin Y."/>
            <person name="Liou J."/>
            <person name="Liu S."/>
            <person name="Hsing Y."/>
            <person name="Raghuvanshi S."/>
            <person name="Mohanty A."/>
            <person name="Bharti A.K."/>
            <person name="Gaur A."/>
            <person name="Gupta V."/>
            <person name="Kumar D."/>
            <person name="Ravi V."/>
            <person name="Vij S."/>
            <person name="Kapur A."/>
            <person name="Khurana P."/>
            <person name="Khurana P."/>
            <person name="Khurana J.P."/>
            <person name="Tyagi A.K."/>
            <person name="Gaikwad K."/>
            <person name="Singh A."/>
            <person name="Dalal V."/>
            <person name="Srivastava S."/>
            <person name="Dixit A."/>
            <person name="Pal A.K."/>
            <person name="Ghazi I.A."/>
            <person name="Yadav M."/>
            <person name="Pandit A."/>
            <person name="Bhargava A."/>
            <person name="Sureshbabu K."/>
            <person name="Batra K."/>
            <person name="Sharma T.R."/>
            <person name="Mohapatra T."/>
            <person name="Singh N.K."/>
            <person name="Messing J."/>
            <person name="Nelson A.B."/>
            <person name="Fuks G."/>
            <person name="Kavchok S."/>
            <person name="Keizer G."/>
            <person name="Linton E."/>
            <person name="Llaca V."/>
            <person name="Song R."/>
            <person name="Tanyolac B."/>
            <person name="Young S."/>
            <person name="Ho-Il K."/>
            <person name="Hahn J.H."/>
            <person name="Sangsakoo G."/>
            <person name="Vanavichit A."/>
            <person name="de Mattos Luiz.A.T."/>
            <person name="Zimmer P.D."/>
            <person name="Malone G."/>
            <person name="Dellagostin O."/>
            <person name="de Oliveira A.C."/>
            <person name="Bevan M."/>
            <person name="Bancroft I."/>
            <person name="Minx P."/>
            <person name="Cordum H."/>
            <person name="Wilson R."/>
            <person name="Cheng Z."/>
            <person name="Jin W."/>
            <person name="Jiang J."/>
            <person name="Leong S.A."/>
            <person name="Iwama H."/>
            <person name="Gojobori T."/>
            <person name="Itoh T."/>
            <person name="Niimura Y."/>
            <person name="Fujii Y."/>
            <person name="Habara T."/>
            <person name="Sakai H."/>
            <person name="Sato Y."/>
            <person name="Wilson G."/>
            <person name="Kumar K."/>
            <person name="McCouch S."/>
            <person name="Juretic N."/>
            <person name="Hoen D."/>
            <person name="Wright S."/>
            <person name="Bruskiewich R."/>
            <person name="Bureau T."/>
            <person name="Miyao A."/>
            <person name="Hirochika H."/>
            <person name="Nishikawa T."/>
            <person name="Kadowaki K."/>
            <person name="Sugiura M."/>
            <person name="Burr B."/>
            <person name="Sasaki T."/>
        </authorList>
    </citation>
    <scope>NUCLEOTIDE SEQUENCE [LARGE SCALE GENOMIC DNA]</scope>
    <source>
        <strain evidence="3">cv. Nipponbare</strain>
    </source>
</reference>
<feature type="compositionally biased region" description="Low complexity" evidence="1">
    <location>
        <begin position="51"/>
        <end position="67"/>
    </location>
</feature>
<feature type="compositionally biased region" description="Pro residues" evidence="1">
    <location>
        <begin position="105"/>
        <end position="116"/>
    </location>
</feature>
<feature type="compositionally biased region" description="Low complexity" evidence="1">
    <location>
        <begin position="117"/>
        <end position="135"/>
    </location>
</feature>
<reference evidence="3" key="2">
    <citation type="journal article" date="2008" name="Nucleic Acids Res.">
        <title>The rice annotation project database (RAP-DB): 2008 update.</title>
        <authorList>
            <consortium name="The rice annotation project (RAP)"/>
        </authorList>
    </citation>
    <scope>GENOME REANNOTATION</scope>
    <source>
        <strain evidence="3">cv. Nipponbare</strain>
    </source>
</reference>